<accession>A0A3P8DH58</accession>
<sequence length="114" mass="12613">MTTTASCLPLLLMLLLTTSALIERLHNLRGREDTWNRIRRPLPALNHSNGASSGSHALGSFLPASIVRRRSLCKEAFCKLNGVSSAMLLTLGPRSRRDLGKAEPMQREDEKECV</sequence>
<dbReference type="WBParaSite" id="HPBE_0001326801-mRNA-1">
    <property type="protein sequence ID" value="HPBE_0001326801-mRNA-1"/>
    <property type="gene ID" value="HPBE_0001326801"/>
</dbReference>
<name>A0A183FXI7_HELPZ</name>
<evidence type="ECO:0000313" key="3">
    <source>
        <dbReference type="Proteomes" id="UP000050761"/>
    </source>
</evidence>
<keyword evidence="1" id="KW-0732">Signal</keyword>
<reference evidence="2 3" key="1">
    <citation type="submission" date="2018-11" db="EMBL/GenBank/DDBJ databases">
        <authorList>
            <consortium name="Pathogen Informatics"/>
        </authorList>
    </citation>
    <scope>NUCLEOTIDE SEQUENCE [LARGE SCALE GENOMIC DNA]</scope>
</reference>
<evidence type="ECO:0000256" key="1">
    <source>
        <dbReference type="SAM" id="SignalP"/>
    </source>
</evidence>
<reference evidence="4" key="2">
    <citation type="submission" date="2019-09" db="UniProtKB">
        <authorList>
            <consortium name="WormBaseParasite"/>
        </authorList>
    </citation>
    <scope>IDENTIFICATION</scope>
</reference>
<dbReference type="EMBL" id="UZAH01027847">
    <property type="protein sequence ID" value="VDO95522.1"/>
    <property type="molecule type" value="Genomic_DNA"/>
</dbReference>
<keyword evidence="3" id="KW-1185">Reference proteome</keyword>
<evidence type="ECO:0000313" key="2">
    <source>
        <dbReference type="EMBL" id="VDO95522.1"/>
    </source>
</evidence>
<accession>A0A183FXI7</accession>
<feature type="chain" id="PRO_5044551708" evidence="1">
    <location>
        <begin position="21"/>
        <end position="114"/>
    </location>
</feature>
<organism evidence="3 4">
    <name type="scientific">Heligmosomoides polygyrus</name>
    <name type="common">Parasitic roundworm</name>
    <dbReference type="NCBI Taxonomy" id="6339"/>
    <lineage>
        <taxon>Eukaryota</taxon>
        <taxon>Metazoa</taxon>
        <taxon>Ecdysozoa</taxon>
        <taxon>Nematoda</taxon>
        <taxon>Chromadorea</taxon>
        <taxon>Rhabditida</taxon>
        <taxon>Rhabditina</taxon>
        <taxon>Rhabditomorpha</taxon>
        <taxon>Strongyloidea</taxon>
        <taxon>Heligmosomidae</taxon>
        <taxon>Heligmosomoides</taxon>
    </lineage>
</organism>
<evidence type="ECO:0000313" key="4">
    <source>
        <dbReference type="WBParaSite" id="HPBE_0001326801-mRNA-1"/>
    </source>
</evidence>
<feature type="signal peptide" evidence="1">
    <location>
        <begin position="1"/>
        <end position="20"/>
    </location>
</feature>
<dbReference type="Proteomes" id="UP000050761">
    <property type="component" value="Unassembled WGS sequence"/>
</dbReference>
<protein>
    <submittedName>
        <fullName evidence="4">Secreted protein</fullName>
    </submittedName>
</protein>
<gene>
    <name evidence="2" type="ORF">HPBE_LOCUS13269</name>
</gene>
<dbReference type="AlphaFoldDB" id="A0A183FXI7"/>
<proteinExistence type="predicted"/>